<organism evidence="1 2">
    <name type="scientific">Paramecium octaurelia</name>
    <dbReference type="NCBI Taxonomy" id="43137"/>
    <lineage>
        <taxon>Eukaryota</taxon>
        <taxon>Sar</taxon>
        <taxon>Alveolata</taxon>
        <taxon>Ciliophora</taxon>
        <taxon>Intramacronucleata</taxon>
        <taxon>Oligohymenophorea</taxon>
        <taxon>Peniculida</taxon>
        <taxon>Parameciidae</taxon>
        <taxon>Paramecium</taxon>
    </lineage>
</organism>
<protein>
    <submittedName>
        <fullName evidence="1">Uncharacterized protein</fullName>
    </submittedName>
</protein>
<gene>
    <name evidence="1" type="ORF">POCTA_138.1.T0350018</name>
</gene>
<name>A0A8S1U349_PAROT</name>
<dbReference type="AlphaFoldDB" id="A0A8S1U349"/>
<proteinExistence type="predicted"/>
<dbReference type="Proteomes" id="UP000683925">
    <property type="component" value="Unassembled WGS sequence"/>
</dbReference>
<evidence type="ECO:0000313" key="2">
    <source>
        <dbReference type="Proteomes" id="UP000683925"/>
    </source>
</evidence>
<evidence type="ECO:0000313" key="1">
    <source>
        <dbReference type="EMBL" id="CAD8158107.1"/>
    </source>
</evidence>
<dbReference type="EMBL" id="CAJJDP010000035">
    <property type="protein sequence ID" value="CAD8158107.1"/>
    <property type="molecule type" value="Genomic_DNA"/>
</dbReference>
<reference evidence="1" key="1">
    <citation type="submission" date="2021-01" db="EMBL/GenBank/DDBJ databases">
        <authorList>
            <consortium name="Genoscope - CEA"/>
            <person name="William W."/>
        </authorList>
    </citation>
    <scope>NUCLEOTIDE SEQUENCE</scope>
</reference>
<accession>A0A8S1U349</accession>
<keyword evidence="2" id="KW-1185">Reference proteome</keyword>
<sequence>MADLYFSFLGFLWINRKIINYQGQIIIKSGILINSKMKLQEQANNLAMIAFESNLAVAQKHKILEFIR</sequence>
<comment type="caution">
    <text evidence="1">The sequence shown here is derived from an EMBL/GenBank/DDBJ whole genome shotgun (WGS) entry which is preliminary data.</text>
</comment>